<keyword evidence="1" id="KW-0732">Signal</keyword>
<dbReference type="AlphaFoldDB" id="A0A8K0T8P3"/>
<reference evidence="2" key="1">
    <citation type="journal article" date="2021" name="Nat. Commun.">
        <title>Genetic determinants of endophytism in the Arabidopsis root mycobiome.</title>
        <authorList>
            <person name="Mesny F."/>
            <person name="Miyauchi S."/>
            <person name="Thiergart T."/>
            <person name="Pickel B."/>
            <person name="Atanasova L."/>
            <person name="Karlsson M."/>
            <person name="Huettel B."/>
            <person name="Barry K.W."/>
            <person name="Haridas S."/>
            <person name="Chen C."/>
            <person name="Bauer D."/>
            <person name="Andreopoulos W."/>
            <person name="Pangilinan J."/>
            <person name="LaButti K."/>
            <person name="Riley R."/>
            <person name="Lipzen A."/>
            <person name="Clum A."/>
            <person name="Drula E."/>
            <person name="Henrissat B."/>
            <person name="Kohler A."/>
            <person name="Grigoriev I.V."/>
            <person name="Martin F.M."/>
            <person name="Hacquard S."/>
        </authorList>
    </citation>
    <scope>NUCLEOTIDE SEQUENCE</scope>
    <source>
        <strain evidence="2">MPI-CAGE-AT-0016</strain>
    </source>
</reference>
<comment type="caution">
    <text evidence="2">The sequence shown here is derived from an EMBL/GenBank/DDBJ whole genome shotgun (WGS) entry which is preliminary data.</text>
</comment>
<gene>
    <name evidence="2" type="ORF">B0T11DRAFT_331805</name>
</gene>
<sequence length="352" mass="38364">MPSLGVILFASFGILGLAQEDPPKATFGQVIPVAGAMERFDQDFVDGLALDLFSPRNRSVVVTQNPTPLPGRFVTGSSGESFVALQSYSYIIKMNEPANDLIAKIEVPYNPQSLAQTGVQESNTYVGRLADDKQSWVVDETTRNVHRSENVTRIIKMTSIEGEYMLLGRLNVDPANVFVQYGQGETRTVNMTAGGRQEAEFIDGLWFSYVAAANMRMNVDIRNGIDPASLPPGTQSLNSFAWVVNTTNPTAMISASMRIPVNMNMLLALRPQGALPSTMLATAKRPLGSQGQFTVTGDVSQQVVNEIGQTTVVVRDMRQLDGEYVLLVTTPASVPNLPKSDREAKGYRKRGL</sequence>
<feature type="signal peptide" evidence="1">
    <location>
        <begin position="1"/>
        <end position="18"/>
    </location>
</feature>
<dbReference type="EMBL" id="JAGPXD010000005">
    <property type="protein sequence ID" value="KAH7353910.1"/>
    <property type="molecule type" value="Genomic_DNA"/>
</dbReference>
<protein>
    <submittedName>
        <fullName evidence="2">Uncharacterized protein</fullName>
    </submittedName>
</protein>
<name>A0A8K0T8P3_9PEZI</name>
<keyword evidence="3" id="KW-1185">Reference proteome</keyword>
<feature type="chain" id="PRO_5035479824" evidence="1">
    <location>
        <begin position="19"/>
        <end position="352"/>
    </location>
</feature>
<dbReference type="OrthoDB" id="6513042at2759"/>
<evidence type="ECO:0000313" key="2">
    <source>
        <dbReference type="EMBL" id="KAH7353910.1"/>
    </source>
</evidence>
<evidence type="ECO:0000256" key="1">
    <source>
        <dbReference type="SAM" id="SignalP"/>
    </source>
</evidence>
<dbReference type="Proteomes" id="UP000813385">
    <property type="component" value="Unassembled WGS sequence"/>
</dbReference>
<accession>A0A8K0T8P3</accession>
<proteinExistence type="predicted"/>
<evidence type="ECO:0000313" key="3">
    <source>
        <dbReference type="Proteomes" id="UP000813385"/>
    </source>
</evidence>
<organism evidence="2 3">
    <name type="scientific">Plectosphaerella cucumerina</name>
    <dbReference type="NCBI Taxonomy" id="40658"/>
    <lineage>
        <taxon>Eukaryota</taxon>
        <taxon>Fungi</taxon>
        <taxon>Dikarya</taxon>
        <taxon>Ascomycota</taxon>
        <taxon>Pezizomycotina</taxon>
        <taxon>Sordariomycetes</taxon>
        <taxon>Hypocreomycetidae</taxon>
        <taxon>Glomerellales</taxon>
        <taxon>Plectosphaerellaceae</taxon>
        <taxon>Plectosphaerella</taxon>
    </lineage>
</organism>